<accession>A0A937W4I2</accession>
<dbReference type="PANTHER" id="PTHR14859">
    <property type="entry name" value="CALCOFLUOR WHITE HYPERSENSITIVE PROTEIN PRECURSOR"/>
    <property type="match status" value="1"/>
</dbReference>
<organism evidence="2 3">
    <name type="scientific">Tectimicrobiota bacterium</name>
    <dbReference type="NCBI Taxonomy" id="2528274"/>
    <lineage>
        <taxon>Bacteria</taxon>
        <taxon>Pseudomonadati</taxon>
        <taxon>Nitrospinota/Tectimicrobiota group</taxon>
        <taxon>Candidatus Tectimicrobiota</taxon>
    </lineage>
</organism>
<gene>
    <name evidence="2" type="ORF">FJZ47_23530</name>
</gene>
<dbReference type="AlphaFoldDB" id="A0A937W4I2"/>
<dbReference type="GO" id="GO:0016020">
    <property type="term" value="C:membrane"/>
    <property type="evidence" value="ECO:0007669"/>
    <property type="project" value="GOC"/>
</dbReference>
<protein>
    <recommendedName>
        <fullName evidence="1">Endonuclease/exonuclease/phosphatase domain-containing protein</fullName>
    </recommendedName>
</protein>
<dbReference type="PANTHER" id="PTHR14859:SF1">
    <property type="entry name" value="PGAP2-INTERACTING PROTEIN"/>
    <property type="match status" value="1"/>
</dbReference>
<evidence type="ECO:0000259" key="1">
    <source>
        <dbReference type="Pfam" id="PF03372"/>
    </source>
</evidence>
<dbReference type="Proteomes" id="UP000712673">
    <property type="component" value="Unassembled WGS sequence"/>
</dbReference>
<dbReference type="InterPro" id="IPR051916">
    <property type="entry name" value="GPI-anchor_lipid_remodeler"/>
</dbReference>
<feature type="domain" description="Endonuclease/exonuclease/phosphatase" evidence="1">
    <location>
        <begin position="44"/>
        <end position="271"/>
    </location>
</feature>
<sequence length="287" mass="32842">MYPLRVLPRSSQVPWRRYLWLLCLLLVQVCPRWALADETPLRVMTYNLHGAYVTAQTALAVLRPHRPDLLLLQEVRNVDYLAGLGRALGLSYWHFAPYTRERGGVAILSRWPLGPAQTLPWPQSRQGKLALAAQVAFSARTVWATSVHMDNPLVGKTPPTFWQKLGLFWREFFTTTPRMQEAQALRDWLQQLGAAETIIGGDFNSVPFARADRYLRQYFRDALAIDLAQYFRGTYWGPPHGPFLPRVDYVYYSPHWQVVEAQVIQHKASDHFPVLAVLIAAPALKPL</sequence>
<evidence type="ECO:0000313" key="2">
    <source>
        <dbReference type="EMBL" id="MBM3226746.1"/>
    </source>
</evidence>
<dbReference type="SUPFAM" id="SSF56219">
    <property type="entry name" value="DNase I-like"/>
    <property type="match status" value="1"/>
</dbReference>
<dbReference type="GO" id="GO:0003824">
    <property type="term" value="F:catalytic activity"/>
    <property type="evidence" value="ECO:0007669"/>
    <property type="project" value="InterPro"/>
</dbReference>
<dbReference type="InterPro" id="IPR005135">
    <property type="entry name" value="Endo/exonuclease/phosphatase"/>
</dbReference>
<comment type="caution">
    <text evidence="2">The sequence shown here is derived from an EMBL/GenBank/DDBJ whole genome shotgun (WGS) entry which is preliminary data.</text>
</comment>
<dbReference type="Gene3D" id="3.60.10.10">
    <property type="entry name" value="Endonuclease/exonuclease/phosphatase"/>
    <property type="match status" value="1"/>
</dbReference>
<name>A0A937W4I2_UNCTE</name>
<reference evidence="2" key="1">
    <citation type="submission" date="2019-03" db="EMBL/GenBank/DDBJ databases">
        <title>Lake Tanganyika Metagenome-Assembled Genomes (MAGs).</title>
        <authorList>
            <person name="Tran P."/>
        </authorList>
    </citation>
    <scope>NUCLEOTIDE SEQUENCE</scope>
    <source>
        <strain evidence="2">K_DeepCast_65m_m2_066</strain>
    </source>
</reference>
<evidence type="ECO:0000313" key="3">
    <source>
        <dbReference type="Proteomes" id="UP000712673"/>
    </source>
</evidence>
<dbReference type="InterPro" id="IPR036691">
    <property type="entry name" value="Endo/exonu/phosph_ase_sf"/>
</dbReference>
<dbReference type="Pfam" id="PF03372">
    <property type="entry name" value="Exo_endo_phos"/>
    <property type="match status" value="1"/>
</dbReference>
<proteinExistence type="predicted"/>
<dbReference type="EMBL" id="VGLS01001034">
    <property type="protein sequence ID" value="MBM3226746.1"/>
    <property type="molecule type" value="Genomic_DNA"/>
</dbReference>
<dbReference type="GO" id="GO:0006506">
    <property type="term" value="P:GPI anchor biosynthetic process"/>
    <property type="evidence" value="ECO:0007669"/>
    <property type="project" value="TreeGrafter"/>
</dbReference>